<dbReference type="Proteomes" id="UP000075883">
    <property type="component" value="Unassembled WGS sequence"/>
</dbReference>
<evidence type="ECO:0008006" key="4">
    <source>
        <dbReference type="Google" id="ProtNLM"/>
    </source>
</evidence>
<reference evidence="3" key="1">
    <citation type="submission" date="2013-09" db="EMBL/GenBank/DDBJ databases">
        <title>The Genome Sequence of Anopheles culicifacies species A.</title>
        <authorList>
            <consortium name="The Broad Institute Genomics Platform"/>
            <person name="Neafsey D.E."/>
            <person name="Besansky N."/>
            <person name="Howell P."/>
            <person name="Walton C."/>
            <person name="Young S.K."/>
            <person name="Zeng Q."/>
            <person name="Gargeya S."/>
            <person name="Fitzgerald M."/>
            <person name="Haas B."/>
            <person name="Abouelleil A."/>
            <person name="Allen A.W."/>
            <person name="Alvarado L."/>
            <person name="Arachchi H.M."/>
            <person name="Berlin A.M."/>
            <person name="Chapman S.B."/>
            <person name="Gainer-Dewar J."/>
            <person name="Goldberg J."/>
            <person name="Griggs A."/>
            <person name="Gujja S."/>
            <person name="Hansen M."/>
            <person name="Howarth C."/>
            <person name="Imamovic A."/>
            <person name="Ireland A."/>
            <person name="Larimer J."/>
            <person name="McCowan C."/>
            <person name="Murphy C."/>
            <person name="Pearson M."/>
            <person name="Poon T.W."/>
            <person name="Priest M."/>
            <person name="Roberts A."/>
            <person name="Saif S."/>
            <person name="Shea T."/>
            <person name="Sisk P."/>
            <person name="Sykes S."/>
            <person name="Wortman J."/>
            <person name="Nusbaum C."/>
            <person name="Birren B."/>
        </authorList>
    </citation>
    <scope>NUCLEOTIDE SEQUENCE [LARGE SCALE GENOMIC DNA]</scope>
    <source>
        <strain evidence="3">A-37</strain>
    </source>
</reference>
<protein>
    <recommendedName>
        <fullName evidence="4">Secreted protein</fullName>
    </recommendedName>
</protein>
<dbReference type="EnsemblMetazoa" id="ACUA009738-RA">
    <property type="protein sequence ID" value="ACUA009738-PA"/>
    <property type="gene ID" value="ACUA009738"/>
</dbReference>
<feature type="chain" id="PRO_5008127877" description="Secreted protein" evidence="1">
    <location>
        <begin position="22"/>
        <end position="178"/>
    </location>
</feature>
<keyword evidence="3" id="KW-1185">Reference proteome</keyword>
<evidence type="ECO:0000313" key="3">
    <source>
        <dbReference type="Proteomes" id="UP000075883"/>
    </source>
</evidence>
<keyword evidence="1" id="KW-0732">Signal</keyword>
<name>A0A182M568_9DIPT</name>
<evidence type="ECO:0000256" key="1">
    <source>
        <dbReference type="SAM" id="SignalP"/>
    </source>
</evidence>
<dbReference type="VEuPathDB" id="VectorBase:ACUA009738"/>
<dbReference type="EMBL" id="AXCM01000689">
    <property type="status" value="NOT_ANNOTATED_CDS"/>
    <property type="molecule type" value="Genomic_DNA"/>
</dbReference>
<proteinExistence type="predicted"/>
<reference evidence="2" key="2">
    <citation type="submission" date="2020-05" db="UniProtKB">
        <authorList>
            <consortium name="EnsemblMetazoa"/>
        </authorList>
    </citation>
    <scope>IDENTIFICATION</scope>
    <source>
        <strain evidence="2">A-37</strain>
    </source>
</reference>
<sequence length="178" mass="20351">MKQKLWYEVAVLLLRFFAIDAELFSTVFKHWDEVSAYDRRYDFTDGGSGRLSMVYTFVRRQILRQHSSCRESTLFVRQIRSIPLRCSAIRASSQNDSRMLKSHNGDISKQAILLRDAYSSACFAATCRLNARCSRFPTSTFGTPGACSSTSFSHRFSPSKLHLFVISYTSMMPCAPRE</sequence>
<dbReference type="AlphaFoldDB" id="A0A182M568"/>
<feature type="signal peptide" evidence="1">
    <location>
        <begin position="1"/>
        <end position="21"/>
    </location>
</feature>
<organism evidence="2 3">
    <name type="scientific">Anopheles culicifacies</name>
    <dbReference type="NCBI Taxonomy" id="139723"/>
    <lineage>
        <taxon>Eukaryota</taxon>
        <taxon>Metazoa</taxon>
        <taxon>Ecdysozoa</taxon>
        <taxon>Arthropoda</taxon>
        <taxon>Hexapoda</taxon>
        <taxon>Insecta</taxon>
        <taxon>Pterygota</taxon>
        <taxon>Neoptera</taxon>
        <taxon>Endopterygota</taxon>
        <taxon>Diptera</taxon>
        <taxon>Nematocera</taxon>
        <taxon>Culicoidea</taxon>
        <taxon>Culicidae</taxon>
        <taxon>Anophelinae</taxon>
        <taxon>Anopheles</taxon>
        <taxon>culicifacies species complex</taxon>
    </lineage>
</organism>
<evidence type="ECO:0000313" key="2">
    <source>
        <dbReference type="EnsemblMetazoa" id="ACUA009738-PA"/>
    </source>
</evidence>
<accession>A0A182M568</accession>